<keyword evidence="3" id="KW-0816">Tricarboxylic acid cycle</keyword>
<dbReference type="Gene3D" id="3.40.50.720">
    <property type="entry name" value="NAD(P)-binding Rossmann-like Domain"/>
    <property type="match status" value="1"/>
</dbReference>
<evidence type="ECO:0000256" key="4">
    <source>
        <dbReference type="ARBA" id="ARBA00023002"/>
    </source>
</evidence>
<reference evidence="10" key="1">
    <citation type="submission" date="2022-03" db="EMBL/GenBank/DDBJ databases">
        <authorList>
            <person name="Martin H S."/>
        </authorList>
    </citation>
    <scope>NUCLEOTIDE SEQUENCE</scope>
</reference>
<evidence type="ECO:0000256" key="1">
    <source>
        <dbReference type="ARBA" id="ARBA00012995"/>
    </source>
</evidence>
<dbReference type="Gene3D" id="3.90.110.10">
    <property type="entry name" value="Lactate dehydrogenase/glycoside hydrolase, family 4, C-terminal"/>
    <property type="match status" value="1"/>
</dbReference>
<dbReference type="Pfam" id="PF02866">
    <property type="entry name" value="Ldh_1_C"/>
    <property type="match status" value="1"/>
</dbReference>
<name>A0ABN8IS24_9NEOP</name>
<dbReference type="Pfam" id="PF00056">
    <property type="entry name" value="Ldh_1_N"/>
    <property type="match status" value="1"/>
</dbReference>
<comment type="similarity">
    <text evidence="7">Belongs to the LDH/MDH superfamily.</text>
</comment>
<keyword evidence="5" id="KW-0520">NAD</keyword>
<organism evidence="10 11">
    <name type="scientific">Iphiclides podalirius</name>
    <name type="common">scarce swallowtail</name>
    <dbReference type="NCBI Taxonomy" id="110791"/>
    <lineage>
        <taxon>Eukaryota</taxon>
        <taxon>Metazoa</taxon>
        <taxon>Ecdysozoa</taxon>
        <taxon>Arthropoda</taxon>
        <taxon>Hexapoda</taxon>
        <taxon>Insecta</taxon>
        <taxon>Pterygota</taxon>
        <taxon>Neoptera</taxon>
        <taxon>Endopterygota</taxon>
        <taxon>Lepidoptera</taxon>
        <taxon>Glossata</taxon>
        <taxon>Ditrysia</taxon>
        <taxon>Papilionoidea</taxon>
        <taxon>Papilionidae</taxon>
        <taxon>Papilioninae</taxon>
        <taxon>Iphiclides</taxon>
    </lineage>
</organism>
<dbReference type="SUPFAM" id="SSF51735">
    <property type="entry name" value="NAD(P)-binding Rossmann-fold domains"/>
    <property type="match status" value="1"/>
</dbReference>
<dbReference type="InterPro" id="IPR001557">
    <property type="entry name" value="L-lactate/malate_DH"/>
</dbReference>
<feature type="domain" description="Lactate/malate dehydrogenase N-terminal" evidence="8">
    <location>
        <begin position="23"/>
        <end position="166"/>
    </location>
</feature>
<evidence type="ECO:0000313" key="11">
    <source>
        <dbReference type="Proteomes" id="UP000837857"/>
    </source>
</evidence>
<dbReference type="EC" id="1.1.1.37" evidence="1"/>
<evidence type="ECO:0000259" key="8">
    <source>
        <dbReference type="Pfam" id="PF00056"/>
    </source>
</evidence>
<dbReference type="InterPro" id="IPR022383">
    <property type="entry name" value="Lactate/malate_DH_C"/>
</dbReference>
<dbReference type="Proteomes" id="UP000837857">
    <property type="component" value="Chromosome 3"/>
</dbReference>
<proteinExistence type="inferred from homology"/>
<evidence type="ECO:0000256" key="2">
    <source>
        <dbReference type="ARBA" id="ARBA00016075"/>
    </source>
</evidence>
<dbReference type="EMBL" id="OW152815">
    <property type="protein sequence ID" value="CAH2062910.1"/>
    <property type="molecule type" value="Genomic_DNA"/>
</dbReference>
<feature type="domain" description="Lactate/malate dehydrogenase C-terminal" evidence="9">
    <location>
        <begin position="168"/>
        <end position="325"/>
    </location>
</feature>
<dbReference type="SUPFAM" id="SSF56327">
    <property type="entry name" value="LDH C-terminal domain-like"/>
    <property type="match status" value="1"/>
</dbReference>
<evidence type="ECO:0000256" key="3">
    <source>
        <dbReference type="ARBA" id="ARBA00022532"/>
    </source>
</evidence>
<evidence type="ECO:0000259" key="9">
    <source>
        <dbReference type="Pfam" id="PF02866"/>
    </source>
</evidence>
<gene>
    <name evidence="10" type="ORF">IPOD504_LOCUS12286</name>
</gene>
<evidence type="ECO:0000313" key="10">
    <source>
        <dbReference type="EMBL" id="CAH2062910.1"/>
    </source>
</evidence>
<feature type="non-terminal residue" evidence="10">
    <location>
        <position position="330"/>
    </location>
</feature>
<evidence type="ECO:0000256" key="7">
    <source>
        <dbReference type="RuleBase" id="RU003369"/>
    </source>
</evidence>
<accession>A0ABN8IS24</accession>
<evidence type="ECO:0000256" key="6">
    <source>
        <dbReference type="ARBA" id="ARBA00048313"/>
    </source>
</evidence>
<dbReference type="InterPro" id="IPR036291">
    <property type="entry name" value="NAD(P)-bd_dom_sf"/>
</dbReference>
<dbReference type="InterPro" id="IPR001236">
    <property type="entry name" value="Lactate/malate_DH_N"/>
</dbReference>
<dbReference type="PANTHER" id="PTHR11540">
    <property type="entry name" value="MALATE AND LACTATE DEHYDROGENASE"/>
    <property type="match status" value="1"/>
</dbReference>
<dbReference type="PIRSF" id="PIRSF000102">
    <property type="entry name" value="Lac_mal_DH"/>
    <property type="match status" value="1"/>
</dbReference>
<keyword evidence="11" id="KW-1185">Reference proteome</keyword>
<protein>
    <recommendedName>
        <fullName evidence="2">Malate dehydrogenase, mitochondrial</fullName>
        <ecNumber evidence="1">1.1.1.37</ecNumber>
    </recommendedName>
</protein>
<dbReference type="PANTHER" id="PTHR11540:SF16">
    <property type="entry name" value="MALATE DEHYDROGENASE, MITOCHONDRIAL"/>
    <property type="match status" value="1"/>
</dbReference>
<comment type="catalytic activity">
    <reaction evidence="6">
        <text>(S)-malate + NAD(+) = oxaloacetate + NADH + H(+)</text>
        <dbReference type="Rhea" id="RHEA:21432"/>
        <dbReference type="ChEBI" id="CHEBI:15378"/>
        <dbReference type="ChEBI" id="CHEBI:15589"/>
        <dbReference type="ChEBI" id="CHEBI:16452"/>
        <dbReference type="ChEBI" id="CHEBI:57540"/>
        <dbReference type="ChEBI" id="CHEBI:57945"/>
        <dbReference type="EC" id="1.1.1.37"/>
    </reaction>
</comment>
<sequence length="330" mass="35827">MLQARQNLMRFKHLCSVSYRNYQVAITGAGSEIGQTISLLLRTNPSISKLVLHDTLQYTPGVVLDLSHIPSKSKVKGYVGEDTLDEALQGSNLVIAAGGIPQHSDNVNRSILSKNADFIKEVASSVSLVSPLPFFGIVTEPINTLVPLAAEAMRNQASHDPNKLFGITGVDALQAQTLYARESALIQSECIVPVIGGHSRETMVPLFSQATPRSKLTEEKSQELTAILRNATPERSESHSPTLSVAYAVSIFVNSVLEALNGETVQVNALVENNDFGTSFFSGLVDVGPKGVSEMRTYTDLYHHECVLLESSIKQLHKDVDVGKKIMELV</sequence>
<keyword evidence="4 7" id="KW-0560">Oxidoreductase</keyword>
<dbReference type="InterPro" id="IPR015955">
    <property type="entry name" value="Lactate_DH/Glyco_Ohase_4_C"/>
</dbReference>
<evidence type="ECO:0000256" key="5">
    <source>
        <dbReference type="ARBA" id="ARBA00023027"/>
    </source>
</evidence>